<dbReference type="SUPFAM" id="SSF52777">
    <property type="entry name" value="CoA-dependent acyltransferases"/>
    <property type="match status" value="6"/>
</dbReference>
<dbReference type="NCBIfam" id="TIGR01720">
    <property type="entry name" value="NRPS-para261"/>
    <property type="match status" value="1"/>
</dbReference>
<name>A0ABS5PHE0_9FLAO</name>
<dbReference type="NCBIfam" id="TIGR01733">
    <property type="entry name" value="AA-adenyl-dom"/>
    <property type="match status" value="2"/>
</dbReference>
<dbReference type="InterPro" id="IPR006162">
    <property type="entry name" value="Ppantetheine_attach_site"/>
</dbReference>
<dbReference type="InterPro" id="IPR045851">
    <property type="entry name" value="AMP-bd_C_sf"/>
</dbReference>
<dbReference type="RefSeq" id="WP_213306765.1">
    <property type="nucleotide sequence ID" value="NZ_JAGYVZ010000031.1"/>
</dbReference>
<dbReference type="Pfam" id="PF00668">
    <property type="entry name" value="Condensation"/>
    <property type="match status" value="3"/>
</dbReference>
<dbReference type="PRINTS" id="PR00154">
    <property type="entry name" value="AMPBINDING"/>
</dbReference>
<dbReference type="CDD" id="cd19531">
    <property type="entry name" value="LCL_NRPS-like"/>
    <property type="match status" value="2"/>
</dbReference>
<dbReference type="Gene3D" id="3.30.559.10">
    <property type="entry name" value="Chloramphenicol acetyltransferase-like domain"/>
    <property type="match status" value="3"/>
</dbReference>
<evidence type="ECO:0000256" key="1">
    <source>
        <dbReference type="ARBA" id="ARBA00001957"/>
    </source>
</evidence>
<feature type="domain" description="Carrier" evidence="4">
    <location>
        <begin position="1042"/>
        <end position="1117"/>
    </location>
</feature>
<dbReference type="InterPro" id="IPR025110">
    <property type="entry name" value="AMP-bd_C"/>
</dbReference>
<dbReference type="Gene3D" id="3.30.300.30">
    <property type="match status" value="2"/>
</dbReference>
<dbReference type="InterPro" id="IPR020845">
    <property type="entry name" value="AMP-binding_CS"/>
</dbReference>
<dbReference type="Gene3D" id="1.10.1200.10">
    <property type="entry name" value="ACP-like"/>
    <property type="match status" value="1"/>
</dbReference>
<dbReference type="InterPro" id="IPR010071">
    <property type="entry name" value="AA_adenyl_dom"/>
</dbReference>
<accession>A0ABS5PHE0</accession>
<keyword evidence="6" id="KW-1185">Reference proteome</keyword>
<dbReference type="InterPro" id="IPR001242">
    <property type="entry name" value="Condensation_dom"/>
</dbReference>
<dbReference type="InterPro" id="IPR020459">
    <property type="entry name" value="AMP-binding"/>
</dbReference>
<dbReference type="Pfam" id="PF00550">
    <property type="entry name" value="PP-binding"/>
    <property type="match status" value="2"/>
</dbReference>
<evidence type="ECO:0000313" key="5">
    <source>
        <dbReference type="EMBL" id="MBS7233718.1"/>
    </source>
</evidence>
<gene>
    <name evidence="5" type="ORF">KHA90_22130</name>
</gene>
<sequence length="2655" mass="302116">MENILKKIIDNKLLLKLENGKLKVFKDGTHSISAELLNEIKTHKEALENYLLSQEKNLIDDGLKLKIPKLENQESYELSSSQRRLWILNHFEKGAVAYNIPSSFEIQQNINIENFKKAINDLIERHEILRTVFRKNEEGEIRQWILPSADFNVTINHVDFIKEADHSSIIQSYINEDTHKPFDLENGPLFRINLFKISEEKYVLYLNIHHIIGDPWSTEVLFRDTLSFYGAYQEGKVPNLPQLRIQYYDYAFWQQEQIRNGAFEKHKAFWANALAGDLPVLDLPSEKSRPKIKTYNGHMLGSYISEEATSKLEAYCKNNGGSLYIGLLTLWNTLFYKYSNQKDIILGAPVAGRDHVDLDDQVGFFINTLPLRNEINPSNSFDELFNQIKLNTLESFNFQQYQFDSIIEDLNLIRDSSRSAVFDVIIGLPETKANDQKLSLSIENVDEILDLGKTVSKTDLVIVFHKMGSHLYFDINFNTDVYENDNIKKLIVHFKQLLYNVLDNTTKSITAIQYLSDKEQATLLKLYNNPVQFETSTVTILDLFKIRAKKNPEKIAYVFESKSFTYQELDFISDALGSYLRNTYSLKNNDLVGILMDTNEWSLLSMLGILKSGAGYVFIDKNLLEERKGFIIEDSAIKALLILSDDLFDVIAFNVPIFSIDLQYSDFMDFEAKNSDLAKISESDTAYVIYTSGTTGNPKGVMVSHANVVDYYMGLEESLQLTRFNKFGLMSALSADLGKTVLYGSLLGGGTLYGFSKPMLMNAESLKEYITKESIDCLKIVPSHWKAISGTGQLLLPNGMIIFGGETLTVDILEKLRAVNSTVEIVNHYGPTETTIGKLLHKVSLQEVYTTVPVGKTFSSSGIYIVNDESGLCPTGVSGELLIGGSGVSKGYVNNPELTAKHFIPNKFGEGVVYRTGDKVKMNEKGEIIFLGRIDDQVKIRGYRVEPNEIAIAVLANNTVNESTVIVDEEENGTKRLICYLTANEQYKEEELRNFLQMRLPEYMLPAMYIQLEKMPLTSNGKINRKELPKPNGNESRNTYEAPRNELEGELCAIWAALLNVERVGINEDFFALGGHSILAIRLVSEIKNKRAIEISIADLFEKPTIAQISSFILNESQIDEEFTIIAQERPERIPLSFAQERLWFIDNWKGSTPYHQPSLFRIKGEIDIKILEHVYSKIIERHESLRTVFINEDGIPYQRIIDNSGWKLEYTEAFENKDKTPELEVFIEKTINSDFDLSADFMIRASVIKLSKDEYLLLNVRHHIASDGWSFSLLINEFVEIYKSKVQNVEPVLPELKIQYADYALWQRNNFEKENYSNKIKYWENKLKGIEILDLQTDFDRPSIQSTKGDYESFFIDEALTAKLKEIARTEKVTLYMLLVSVYKTLFYKYTNQTDICIGTTVSNRENKDLEPLIGFFVNTLALRTEFEKTTSFTELLKLVKTTILEAYDHVAVPFEKVVDKIETGRDSSRTSLFQHLFVFNNNPAPEINLFDDIKITNELFENQSNVAKFDLTFFVHENENGIAVNINYCTDLFAKSTIEKMRNHFTNLLTSVVENKDNTINKLSYLSQDEKNNLITTHNNSVPFVSSGFNIIDLFKKQALKNPDTIAYVFGSERVSYKDLDKQSTQFGQYLNKTYGLKPNDLVGVIMDTNEWSLLCLLGILKSGAGYVSIDKALPEERKKYIIDDASIKALLIISDDLFEMTSFEVPIFSVDLQYPEFMDLKEDNNLVNISEEDTAYVIYTSGTTGKPKGVMVSHANVVDYYSGLEDALKLSRFNSFGLLSSLSADLGKTVVYGSLLGGGTLHGFSKQTLMNAELIKQYFVDHSIDCIKIVPSHWKALSALDKLLLPNGMIIFGGETLTVDVLDKLRSANSTVEVINHYGPTETTIGKLLHYVSLEELYSRVPVGKPFSSTSIYVVNDELDLCPIGTSGELLIGGLGVSKGYVNNPELTAKQFIANKFGDGFLYRTGDKVRMNPDGEIIFLGRIDDQVKIRGYRVEPNEIAIAVLSSNMVNQCIVLVDEDENGHKRLVCYLTPKENYKEDEIKNFLQFQLADYMVPGIYVTLEEMPLTSNGKIDRKALPSPKGHETTNNYEAPRNQLEIDLCEIWSSLLNVEKVGINDDFFALGGDSIIVIQFVSRAKRKDYNFIVQDLFDHKTISNLSYAFENQSDINVTAEQGILEGTLPLTPIQKWFFEEQNSNMSHFNMNLFFKISKGINEGHLAKAMKIIVERHDTLRLKFLREENTYMQSYSNSTGVFDSFDITNEKESDLKNTIKGICETIQNNKILDNGDLTQFSFIKTPDYEQHNRLFICFHHLAVDGVSLRIILDEMEIILDALVQNVNVELGLKTGSYREWSTLLNSYANSNKVMLQKSYWENVKQNFTPFKTDYASEYQDRETLENYVINISEELTTSLTKSANKAYNTEINDILLAALAKTIGEWTKNSSVVIGLEGHGRELFSEKIDISNSTGWFTNKYPLLLNADFESEGELIKSVKEQIRNVPDKGLGYGALKYLNTDAEINNSLKGSSWDLVFNYLGQMDNVINKSNWFIGADQDTGNHINKKYPVRDKIVVKGAIVNNTLGFSFDYSNKQYDKKTIEMLANMYINNLTNLIQHTLDKEVTDFTPSDFNLQDKLSMNELDSLFENTDFESEGVIKF</sequence>
<dbReference type="Gene3D" id="3.40.50.1820">
    <property type="entry name" value="alpha/beta hydrolase"/>
    <property type="match status" value="1"/>
</dbReference>
<dbReference type="PANTHER" id="PTHR45398">
    <property type="match status" value="1"/>
</dbReference>
<evidence type="ECO:0000256" key="2">
    <source>
        <dbReference type="ARBA" id="ARBA00022450"/>
    </source>
</evidence>
<dbReference type="PROSITE" id="PS50075">
    <property type="entry name" value="CARRIER"/>
    <property type="match status" value="2"/>
</dbReference>
<dbReference type="EMBL" id="JAGYVZ010000031">
    <property type="protein sequence ID" value="MBS7233718.1"/>
    <property type="molecule type" value="Genomic_DNA"/>
</dbReference>
<dbReference type="Pfam" id="PF13193">
    <property type="entry name" value="AMP-binding_C"/>
    <property type="match status" value="2"/>
</dbReference>
<protein>
    <submittedName>
        <fullName evidence="5">Amino acid adenylation domain-containing protein</fullName>
    </submittedName>
</protein>
<dbReference type="Pfam" id="PF00501">
    <property type="entry name" value="AMP-binding"/>
    <property type="match status" value="2"/>
</dbReference>
<proteinExistence type="predicted"/>
<dbReference type="CDD" id="cd05930">
    <property type="entry name" value="A_NRPS"/>
    <property type="match status" value="2"/>
</dbReference>
<reference evidence="5 6" key="1">
    <citation type="journal article" date="2018" name="Int. J. Syst. Evol. Microbiol.">
        <title>Flavobacterium chryseum sp. nov. and Flavobacterium psychroterrae sp. nov., novel environmental bacteria isolated from Antarctica.</title>
        <authorList>
            <person name="Kralova S."/>
            <person name="Svec P."/>
            <person name="Busse H.J."/>
            <person name="Stankova E."/>
            <person name="Vaczi P."/>
            <person name="Sedlacek I."/>
        </authorList>
    </citation>
    <scope>NUCLEOTIDE SEQUENCE [LARGE SCALE GENOMIC DNA]</scope>
    <source>
        <strain evidence="5 6">CCM 8827</strain>
    </source>
</reference>
<dbReference type="InterPro" id="IPR010060">
    <property type="entry name" value="NRPS_synth"/>
</dbReference>
<organism evidence="5 6">
    <name type="scientific">Flavobacterium psychroterrae</name>
    <dbReference type="NCBI Taxonomy" id="2133767"/>
    <lineage>
        <taxon>Bacteria</taxon>
        <taxon>Pseudomonadati</taxon>
        <taxon>Bacteroidota</taxon>
        <taxon>Flavobacteriia</taxon>
        <taxon>Flavobacteriales</taxon>
        <taxon>Flavobacteriaceae</taxon>
        <taxon>Flavobacterium</taxon>
    </lineage>
</organism>
<dbReference type="SUPFAM" id="SSF56801">
    <property type="entry name" value="Acetyl-CoA synthetase-like"/>
    <property type="match status" value="2"/>
</dbReference>
<feature type="domain" description="Carrier" evidence="4">
    <location>
        <begin position="2094"/>
        <end position="2168"/>
    </location>
</feature>
<dbReference type="InterPro" id="IPR009081">
    <property type="entry name" value="PP-bd_ACP"/>
</dbReference>
<dbReference type="NCBIfam" id="NF003417">
    <property type="entry name" value="PRK04813.1"/>
    <property type="match status" value="2"/>
</dbReference>
<dbReference type="InterPro" id="IPR023213">
    <property type="entry name" value="CAT-like_dom_sf"/>
</dbReference>
<dbReference type="InterPro" id="IPR036736">
    <property type="entry name" value="ACP-like_sf"/>
</dbReference>
<dbReference type="Proteomes" id="UP000722625">
    <property type="component" value="Unassembled WGS sequence"/>
</dbReference>
<evidence type="ECO:0000256" key="3">
    <source>
        <dbReference type="ARBA" id="ARBA00022553"/>
    </source>
</evidence>
<dbReference type="Gene3D" id="2.30.38.10">
    <property type="entry name" value="Luciferase, Domain 3"/>
    <property type="match status" value="2"/>
</dbReference>
<dbReference type="InterPro" id="IPR029058">
    <property type="entry name" value="AB_hydrolase_fold"/>
</dbReference>
<keyword evidence="3" id="KW-0597">Phosphoprotein</keyword>
<evidence type="ECO:0000313" key="6">
    <source>
        <dbReference type="Proteomes" id="UP000722625"/>
    </source>
</evidence>
<dbReference type="Gene3D" id="3.40.50.980">
    <property type="match status" value="4"/>
</dbReference>
<keyword evidence="2" id="KW-0596">Phosphopantetheine</keyword>
<comment type="cofactor">
    <cofactor evidence="1">
        <name>pantetheine 4'-phosphate</name>
        <dbReference type="ChEBI" id="CHEBI:47942"/>
    </cofactor>
</comment>
<comment type="caution">
    <text evidence="5">The sequence shown here is derived from an EMBL/GenBank/DDBJ whole genome shotgun (WGS) entry which is preliminary data.</text>
</comment>
<dbReference type="InterPro" id="IPR000873">
    <property type="entry name" value="AMP-dep_synth/lig_dom"/>
</dbReference>
<dbReference type="PROSITE" id="PS00455">
    <property type="entry name" value="AMP_BINDING"/>
    <property type="match status" value="2"/>
</dbReference>
<evidence type="ECO:0000259" key="4">
    <source>
        <dbReference type="PROSITE" id="PS50075"/>
    </source>
</evidence>
<dbReference type="Gene3D" id="3.30.559.30">
    <property type="entry name" value="Nonribosomal peptide synthetase, condensation domain"/>
    <property type="match status" value="3"/>
</dbReference>
<dbReference type="SUPFAM" id="SSF47336">
    <property type="entry name" value="ACP-like"/>
    <property type="match status" value="2"/>
</dbReference>
<dbReference type="PROSITE" id="PS00012">
    <property type="entry name" value="PHOSPHOPANTETHEINE"/>
    <property type="match status" value="1"/>
</dbReference>
<dbReference type="PANTHER" id="PTHR45398:SF1">
    <property type="entry name" value="ENZYME, PUTATIVE (JCVI)-RELATED"/>
    <property type="match status" value="1"/>
</dbReference>